<dbReference type="SUPFAM" id="SSF88659">
    <property type="entry name" value="Sigma3 and sigma4 domains of RNA polymerase sigma factors"/>
    <property type="match status" value="1"/>
</dbReference>
<feature type="domain" description="Helix-turn-helix" evidence="2">
    <location>
        <begin position="99"/>
        <end position="149"/>
    </location>
</feature>
<protein>
    <submittedName>
        <fullName evidence="3">Putative DNA binding, helix-turn-helix domain containing protein</fullName>
    </submittedName>
</protein>
<dbReference type="SUPFAM" id="SSF46955">
    <property type="entry name" value="Putative DNA-binding domain"/>
    <property type="match status" value="1"/>
</dbReference>
<evidence type="ECO:0000313" key="3">
    <source>
        <dbReference type="EMBL" id="QJB02803.1"/>
    </source>
</evidence>
<proteinExistence type="predicted"/>
<evidence type="ECO:0000259" key="1">
    <source>
        <dbReference type="Pfam" id="PF04545"/>
    </source>
</evidence>
<dbReference type="Pfam" id="PF12728">
    <property type="entry name" value="HTH_17"/>
    <property type="match status" value="1"/>
</dbReference>
<dbReference type="InterPro" id="IPR013324">
    <property type="entry name" value="RNA_pol_sigma_r3/r4-like"/>
</dbReference>
<name>A0A6M3MB27_9ZZZZ</name>
<dbReference type="InterPro" id="IPR007630">
    <property type="entry name" value="RNA_pol_sigma70_r4"/>
</dbReference>
<dbReference type="InterPro" id="IPR041657">
    <property type="entry name" value="HTH_17"/>
</dbReference>
<dbReference type="GO" id="GO:0006352">
    <property type="term" value="P:DNA-templated transcription initiation"/>
    <property type="evidence" value="ECO:0007669"/>
    <property type="project" value="InterPro"/>
</dbReference>
<evidence type="ECO:0000259" key="2">
    <source>
        <dbReference type="Pfam" id="PF12728"/>
    </source>
</evidence>
<dbReference type="Pfam" id="PF04545">
    <property type="entry name" value="Sigma70_r4"/>
    <property type="match status" value="1"/>
</dbReference>
<reference evidence="3" key="1">
    <citation type="submission" date="2020-03" db="EMBL/GenBank/DDBJ databases">
        <title>The deep terrestrial virosphere.</title>
        <authorList>
            <person name="Holmfeldt K."/>
            <person name="Nilsson E."/>
            <person name="Simone D."/>
            <person name="Lopez-Fernandez M."/>
            <person name="Wu X."/>
            <person name="de Brujin I."/>
            <person name="Lundin D."/>
            <person name="Andersson A."/>
            <person name="Bertilsson S."/>
            <person name="Dopson M."/>
        </authorList>
    </citation>
    <scope>NUCLEOTIDE SEQUENCE</scope>
    <source>
        <strain evidence="3">MM171B01064</strain>
    </source>
</reference>
<dbReference type="NCBIfam" id="TIGR01764">
    <property type="entry name" value="excise"/>
    <property type="match status" value="1"/>
</dbReference>
<dbReference type="Gene3D" id="1.10.1660.10">
    <property type="match status" value="1"/>
</dbReference>
<dbReference type="InterPro" id="IPR010093">
    <property type="entry name" value="SinI_DNA-bd"/>
</dbReference>
<gene>
    <name evidence="3" type="ORF">MM171B01064_0004</name>
</gene>
<feature type="domain" description="RNA polymerase sigma-70 region 4" evidence="1">
    <location>
        <begin position="51"/>
        <end position="84"/>
    </location>
</feature>
<organism evidence="3">
    <name type="scientific">viral metagenome</name>
    <dbReference type="NCBI Taxonomy" id="1070528"/>
    <lineage>
        <taxon>unclassified sequences</taxon>
        <taxon>metagenomes</taxon>
        <taxon>organismal metagenomes</taxon>
    </lineage>
</organism>
<sequence length="155" mass="17991">MVEYAPIVYVTAWDELAKCFGERLQQDELDLMDSVLQGVVIDTLGDVKQQRYNEVVKLRETGLSYAKIGHQLGICRERVRQIVKGNPKRKKPSPDSKTMLKINEVAQLLRVHINTVRRWSNSGLLKSYRIGSRGDRRFRRQDVESFLSRAMQKRS</sequence>
<dbReference type="GO" id="GO:0003700">
    <property type="term" value="F:DNA-binding transcription factor activity"/>
    <property type="evidence" value="ECO:0007669"/>
    <property type="project" value="InterPro"/>
</dbReference>
<dbReference type="GO" id="GO:0003677">
    <property type="term" value="F:DNA binding"/>
    <property type="evidence" value="ECO:0007669"/>
    <property type="project" value="InterPro"/>
</dbReference>
<dbReference type="EMBL" id="MT143808">
    <property type="protein sequence ID" value="QJB02803.1"/>
    <property type="molecule type" value="Genomic_DNA"/>
</dbReference>
<dbReference type="AlphaFoldDB" id="A0A6M3MB27"/>
<dbReference type="InterPro" id="IPR009061">
    <property type="entry name" value="DNA-bd_dom_put_sf"/>
</dbReference>
<accession>A0A6M3MB27</accession>